<reference evidence="9 10" key="1">
    <citation type="journal article" date="2015" name="Genome Announc.">
        <title>Expanding the biotechnology potential of lactobacilli through comparative genomics of 213 strains and associated genera.</title>
        <authorList>
            <person name="Sun Z."/>
            <person name="Harris H.M."/>
            <person name="McCann A."/>
            <person name="Guo C."/>
            <person name="Argimon S."/>
            <person name="Zhang W."/>
            <person name="Yang X."/>
            <person name="Jeffery I.B."/>
            <person name="Cooney J.C."/>
            <person name="Kagawa T.F."/>
            <person name="Liu W."/>
            <person name="Song Y."/>
            <person name="Salvetti E."/>
            <person name="Wrobel A."/>
            <person name="Rasinkangas P."/>
            <person name="Parkhill J."/>
            <person name="Rea M.C."/>
            <person name="O'Sullivan O."/>
            <person name="Ritari J."/>
            <person name="Douillard F.P."/>
            <person name="Paul Ross R."/>
            <person name="Yang R."/>
            <person name="Briner A.E."/>
            <person name="Felis G.E."/>
            <person name="de Vos W.M."/>
            <person name="Barrangou R."/>
            <person name="Klaenhammer T.R."/>
            <person name="Caufield P.W."/>
            <person name="Cui Y."/>
            <person name="Zhang H."/>
            <person name="O'Toole P.W."/>
        </authorList>
    </citation>
    <scope>NUCLEOTIDE SEQUENCE [LARGE SCALE GENOMIC DNA]</scope>
    <source>
        <strain evidence="9 10">DSM 4864</strain>
    </source>
</reference>
<evidence type="ECO:0000256" key="1">
    <source>
        <dbReference type="ARBA" id="ARBA00022723"/>
    </source>
</evidence>
<sequence length="474" mass="53446">MLKTPDYEFWFAVGSQPLYGPEALEQVEKDGRKLVDGLNASGKLPYKVVFKLVATTADSITKFMKDANYNDKVAGVMTWMHTFSPAKNWIRGTQLLQKPLLHLATQMLDHIPFDTIDFDYMNLNQSAHGDREYDYINARLGVPEKIVYGWWNDPEVQEEIADWQKVAIAYDMSFKIKIARFGDTMRDVAVTEGDKVAAQIKLGWTVDYWPVAELVAAVNAVSEAEIDEQYKRLEENYDMVEGDNDHDKYVHSVRYQLREYLGIKHFLDEKGYDAFTTNFQDLEGLEQLPGLAVQLLMIDGYGFGAEGDFKSAGLSRLLKIAAENKETAFMEDYTLDLRSGHQAIMGSHMLEVDPTLASDKPRVEVHPLDIGDKADPARLVFTGSEGEGIDVTLSYFDDGYKFIAYDVDCAKPEKEMPNLPVAKQMWTPKCGLKKGATAWMHNGGGHHTVLSMNLTMDQMATLANLFGIELIDIK</sequence>
<feature type="domain" description="L-arabinose isomerase central" evidence="8">
    <location>
        <begin position="177"/>
        <end position="323"/>
    </location>
</feature>
<dbReference type="InterPro" id="IPR009015">
    <property type="entry name" value="Fucose_isomerase_N/cen_sf"/>
</dbReference>
<keyword evidence="4 9" id="KW-0413">Isomerase</keyword>
<dbReference type="Proteomes" id="UP000050973">
    <property type="component" value="Unassembled WGS sequence"/>
</dbReference>
<dbReference type="NCBIfam" id="NF002795">
    <property type="entry name" value="PRK02929.1"/>
    <property type="match status" value="1"/>
</dbReference>
<evidence type="ECO:0000256" key="3">
    <source>
        <dbReference type="ARBA" id="ARBA00023211"/>
    </source>
</evidence>
<evidence type="ECO:0000256" key="2">
    <source>
        <dbReference type="ARBA" id="ARBA00022935"/>
    </source>
</evidence>
<feature type="domain" description="L-arabinose isomerase N-terminal" evidence="6">
    <location>
        <begin position="7"/>
        <end position="171"/>
    </location>
</feature>
<dbReference type="RefSeq" id="WP_056984385.1">
    <property type="nucleotide sequence ID" value="NZ_AZGE01000007.1"/>
</dbReference>
<evidence type="ECO:0000256" key="5">
    <source>
        <dbReference type="ARBA" id="ARBA00023277"/>
    </source>
</evidence>
<gene>
    <name evidence="9" type="ORF">FC49_GL001747</name>
</gene>
<dbReference type="PIRSF" id="PIRSF001478">
    <property type="entry name" value="L-ara_isomerase"/>
    <property type="match status" value="1"/>
</dbReference>
<keyword evidence="2" id="KW-0054">Arabinose catabolism</keyword>
<dbReference type="SUPFAM" id="SSF50443">
    <property type="entry name" value="FucI/AraA C-terminal domain-like"/>
    <property type="match status" value="1"/>
</dbReference>
<evidence type="ECO:0000259" key="6">
    <source>
        <dbReference type="Pfam" id="PF02610"/>
    </source>
</evidence>
<keyword evidence="3" id="KW-0464">Manganese</keyword>
<dbReference type="PATRIC" id="fig|1423779.3.peg.1811"/>
<dbReference type="Pfam" id="PF02610">
    <property type="entry name" value="AraA_N"/>
    <property type="match status" value="1"/>
</dbReference>
<dbReference type="PANTHER" id="PTHR38464">
    <property type="entry name" value="L-ARABINOSE ISOMERASE"/>
    <property type="match status" value="1"/>
</dbReference>
<dbReference type="AlphaFoldDB" id="A0A0R1WLA9"/>
<dbReference type="Pfam" id="PF24856">
    <property type="entry name" value="AraA_central"/>
    <property type="match status" value="1"/>
</dbReference>
<feature type="domain" description="L-arabinose isomerase C-terminal" evidence="7">
    <location>
        <begin position="327"/>
        <end position="469"/>
    </location>
</feature>
<proteinExistence type="predicted"/>
<dbReference type="Pfam" id="PF11762">
    <property type="entry name" value="Arabinose_Iso_C"/>
    <property type="match status" value="1"/>
</dbReference>
<dbReference type="Gene3D" id="3.40.50.10940">
    <property type="match status" value="1"/>
</dbReference>
<evidence type="ECO:0000259" key="8">
    <source>
        <dbReference type="Pfam" id="PF24856"/>
    </source>
</evidence>
<protein>
    <submittedName>
        <fullName evidence="9">L-arabinose isomerase</fullName>
    </submittedName>
</protein>
<dbReference type="GO" id="GO:0046872">
    <property type="term" value="F:metal ion binding"/>
    <property type="evidence" value="ECO:0007669"/>
    <property type="project" value="UniProtKB-KW"/>
</dbReference>
<dbReference type="GO" id="GO:0005829">
    <property type="term" value="C:cytosol"/>
    <property type="evidence" value="ECO:0007669"/>
    <property type="project" value="TreeGrafter"/>
</dbReference>
<evidence type="ECO:0000259" key="7">
    <source>
        <dbReference type="Pfam" id="PF11762"/>
    </source>
</evidence>
<evidence type="ECO:0000256" key="4">
    <source>
        <dbReference type="ARBA" id="ARBA00023235"/>
    </source>
</evidence>
<dbReference type="GeneID" id="78173948"/>
<dbReference type="PANTHER" id="PTHR38464:SF1">
    <property type="entry name" value="L-ARABINOSE ISOMERASE"/>
    <property type="match status" value="1"/>
</dbReference>
<dbReference type="InterPro" id="IPR055389">
    <property type="entry name" value="AraA_N"/>
</dbReference>
<comment type="caution">
    <text evidence="9">The sequence shown here is derived from an EMBL/GenBank/DDBJ whole genome shotgun (WGS) entry which is preliminary data.</text>
</comment>
<evidence type="ECO:0000313" key="10">
    <source>
        <dbReference type="Proteomes" id="UP000050973"/>
    </source>
</evidence>
<dbReference type="InterPro" id="IPR038583">
    <property type="entry name" value="AraA_N_sf"/>
</dbReference>
<name>A0A0R1WLA9_9LACO</name>
<keyword evidence="1" id="KW-0479">Metal-binding</keyword>
<dbReference type="InterPro" id="IPR024664">
    <property type="entry name" value="Ara_Isoase_C"/>
</dbReference>
<dbReference type="GO" id="GO:0019569">
    <property type="term" value="P:L-arabinose catabolic process to D-xylulose 5-phosphate"/>
    <property type="evidence" value="ECO:0007669"/>
    <property type="project" value="TreeGrafter"/>
</dbReference>
<organism evidence="9 10">
    <name type="scientific">Limosilactobacillus oris DSM 4864</name>
    <dbReference type="NCBI Taxonomy" id="1423779"/>
    <lineage>
        <taxon>Bacteria</taxon>
        <taxon>Bacillati</taxon>
        <taxon>Bacillota</taxon>
        <taxon>Bacilli</taxon>
        <taxon>Lactobacillales</taxon>
        <taxon>Lactobacillaceae</taxon>
        <taxon>Limosilactobacillus</taxon>
    </lineage>
</organism>
<dbReference type="SUPFAM" id="SSF53743">
    <property type="entry name" value="FucI/AraA N-terminal and middle domains"/>
    <property type="match status" value="1"/>
</dbReference>
<dbReference type="InterPro" id="IPR003762">
    <property type="entry name" value="Lara_isomerase"/>
</dbReference>
<accession>A0A0R1WLA9</accession>
<keyword evidence="5" id="KW-0119">Carbohydrate metabolism</keyword>
<evidence type="ECO:0000313" key="9">
    <source>
        <dbReference type="EMBL" id="KRM15830.1"/>
    </source>
</evidence>
<dbReference type="EMBL" id="AZGE01000007">
    <property type="protein sequence ID" value="KRM15830.1"/>
    <property type="molecule type" value="Genomic_DNA"/>
</dbReference>
<dbReference type="InterPro" id="IPR004216">
    <property type="entry name" value="Fuc/Ara_isomerase_C"/>
</dbReference>
<dbReference type="InterPro" id="IPR055390">
    <property type="entry name" value="AraA_central"/>
</dbReference>
<dbReference type="GO" id="GO:0008733">
    <property type="term" value="F:L-arabinose isomerase activity"/>
    <property type="evidence" value="ECO:0007669"/>
    <property type="project" value="InterPro"/>
</dbReference>